<proteinExistence type="inferred from homology"/>
<feature type="domain" description="Thiolase N-terminal" evidence="7">
    <location>
        <begin position="4"/>
        <end position="256"/>
    </location>
</feature>
<dbReference type="SUPFAM" id="SSF53901">
    <property type="entry name" value="Thiolase-like"/>
    <property type="match status" value="2"/>
</dbReference>
<dbReference type="InterPro" id="IPR016039">
    <property type="entry name" value="Thiolase-like"/>
</dbReference>
<feature type="active site" description="Proton acceptor" evidence="5">
    <location>
        <position position="344"/>
    </location>
</feature>
<protein>
    <submittedName>
        <fullName evidence="9">Uncharacterized protein</fullName>
    </submittedName>
</protein>
<dbReference type="PROSITE" id="PS00098">
    <property type="entry name" value="THIOLASE_1"/>
    <property type="match status" value="1"/>
</dbReference>
<evidence type="ECO:0000256" key="6">
    <source>
        <dbReference type="RuleBase" id="RU003557"/>
    </source>
</evidence>
<dbReference type="PANTHER" id="PTHR18919:SF107">
    <property type="entry name" value="ACETYL-COA ACETYLTRANSFERASE, CYTOSOLIC"/>
    <property type="match status" value="1"/>
</dbReference>
<gene>
    <name evidence="9" type="ORF">MELIAE_LOCUS11471</name>
</gene>
<evidence type="ECO:0000256" key="3">
    <source>
        <dbReference type="ARBA" id="ARBA00022679"/>
    </source>
</evidence>
<dbReference type="Pfam" id="PF02803">
    <property type="entry name" value="Thiolase_C"/>
    <property type="match status" value="1"/>
</dbReference>
<dbReference type="PROSITE" id="PS00737">
    <property type="entry name" value="THIOLASE_2"/>
    <property type="match status" value="1"/>
</dbReference>
<dbReference type="InterPro" id="IPR020617">
    <property type="entry name" value="Thiolase_C"/>
</dbReference>
<comment type="pathway">
    <text evidence="1">Lipid metabolism.</text>
</comment>
<evidence type="ECO:0000313" key="9">
    <source>
        <dbReference type="EMBL" id="CAH0562331.1"/>
    </source>
</evidence>
<keyword evidence="10" id="KW-1185">Reference proteome</keyword>
<dbReference type="Pfam" id="PF00108">
    <property type="entry name" value="Thiolase_N"/>
    <property type="match status" value="1"/>
</dbReference>
<reference evidence="9" key="1">
    <citation type="submission" date="2021-12" db="EMBL/GenBank/DDBJ databases">
        <authorList>
            <person name="King R."/>
        </authorList>
    </citation>
    <scope>NUCLEOTIDE SEQUENCE</scope>
</reference>
<feature type="active site" description="Acyl-thioester intermediate" evidence="5">
    <location>
        <position position="88"/>
    </location>
</feature>
<dbReference type="PANTHER" id="PTHR18919">
    <property type="entry name" value="ACETYL-COA C-ACYLTRANSFERASE"/>
    <property type="match status" value="1"/>
</dbReference>
<dbReference type="NCBIfam" id="TIGR01930">
    <property type="entry name" value="AcCoA-C-Actrans"/>
    <property type="match status" value="1"/>
</dbReference>
<dbReference type="GO" id="GO:0003988">
    <property type="term" value="F:acetyl-CoA C-acyltransferase activity"/>
    <property type="evidence" value="ECO:0007669"/>
    <property type="project" value="UniProtKB-ARBA"/>
</dbReference>
<feature type="active site" description="Proton acceptor" evidence="5">
    <location>
        <position position="374"/>
    </location>
</feature>
<dbReference type="PIRSF" id="PIRSF000429">
    <property type="entry name" value="Ac-CoA_Ac_transf"/>
    <property type="match status" value="1"/>
</dbReference>
<evidence type="ECO:0000256" key="2">
    <source>
        <dbReference type="ARBA" id="ARBA00010982"/>
    </source>
</evidence>
<keyword evidence="3 6" id="KW-0808">Transferase</keyword>
<dbReference type="Proteomes" id="UP001154078">
    <property type="component" value="Chromosome 8"/>
</dbReference>
<evidence type="ECO:0000259" key="7">
    <source>
        <dbReference type="Pfam" id="PF00108"/>
    </source>
</evidence>
<comment type="similarity">
    <text evidence="2 6">Belongs to the thiolase-like superfamily. Thiolase family.</text>
</comment>
<evidence type="ECO:0000313" key="10">
    <source>
        <dbReference type="Proteomes" id="UP001154078"/>
    </source>
</evidence>
<dbReference type="InterPro" id="IPR020615">
    <property type="entry name" value="Thiolase_acyl_enz_int_AS"/>
</dbReference>
<dbReference type="OrthoDB" id="5404651at2759"/>
<keyword evidence="4 6" id="KW-0012">Acyltransferase</keyword>
<dbReference type="FunFam" id="3.40.47.10:FF:000010">
    <property type="entry name" value="Acetyl-CoA acetyltransferase (Thiolase)"/>
    <property type="match status" value="1"/>
</dbReference>
<accession>A0A9P0BBZ3</accession>
<dbReference type="InterPro" id="IPR002155">
    <property type="entry name" value="Thiolase"/>
</dbReference>
<dbReference type="InterPro" id="IPR020613">
    <property type="entry name" value="Thiolase_CS"/>
</dbReference>
<evidence type="ECO:0000256" key="4">
    <source>
        <dbReference type="ARBA" id="ARBA00023315"/>
    </source>
</evidence>
<feature type="domain" description="Thiolase C-terminal" evidence="8">
    <location>
        <begin position="265"/>
        <end position="386"/>
    </location>
</feature>
<organism evidence="9 10">
    <name type="scientific">Brassicogethes aeneus</name>
    <name type="common">Rape pollen beetle</name>
    <name type="synonym">Meligethes aeneus</name>
    <dbReference type="NCBI Taxonomy" id="1431903"/>
    <lineage>
        <taxon>Eukaryota</taxon>
        <taxon>Metazoa</taxon>
        <taxon>Ecdysozoa</taxon>
        <taxon>Arthropoda</taxon>
        <taxon>Hexapoda</taxon>
        <taxon>Insecta</taxon>
        <taxon>Pterygota</taxon>
        <taxon>Neoptera</taxon>
        <taxon>Endopterygota</taxon>
        <taxon>Coleoptera</taxon>
        <taxon>Polyphaga</taxon>
        <taxon>Cucujiformia</taxon>
        <taxon>Nitidulidae</taxon>
        <taxon>Meligethinae</taxon>
        <taxon>Brassicogethes</taxon>
    </lineage>
</organism>
<dbReference type="EMBL" id="OV121139">
    <property type="protein sequence ID" value="CAH0562331.1"/>
    <property type="molecule type" value="Genomic_DNA"/>
</dbReference>
<dbReference type="PROSITE" id="PS00099">
    <property type="entry name" value="THIOLASE_3"/>
    <property type="match status" value="1"/>
</dbReference>
<dbReference type="InterPro" id="IPR020616">
    <property type="entry name" value="Thiolase_N"/>
</dbReference>
<sequence length="388" mass="40994">MPEVYIISGCRTPIGSFMGQFEKYSAVDLGTIAITETIRRSSLSPENVEQVVMGHVLTTGQGQNPARQAAVGAKIPYATPAYTINMLCGSGLKSVFLAYQAIKNEDYNIIVAGGQESMTRSQHCIYTRSAKMGNLSLADTLLLDGLTDAFHNVHMGNTTEHLVKKYGITREAQDAYAALSQNKTEEAISKGYFKEEIIAVPDKKLGSIEKDEYPKFGTTAAKLATLRPCFEPGTGSVTAGNASGLNDGAAAVLLASDGAVKEKNLKPLARILGFAEVGVEPLCMGTGPIESVRKVLAKVGWSKDDVDLYELNEAFAAQSIIVVDELGVDASKVNVTGGAIALGHPIGCSGTRVLVTLIYNLRRLGKKKGVAALCIGGGMGIATAIELC</sequence>
<evidence type="ECO:0000256" key="5">
    <source>
        <dbReference type="PIRSR" id="PIRSR000429-1"/>
    </source>
</evidence>
<dbReference type="CDD" id="cd00751">
    <property type="entry name" value="thiolase"/>
    <property type="match status" value="1"/>
</dbReference>
<name>A0A9P0BBZ3_BRAAE</name>
<dbReference type="AlphaFoldDB" id="A0A9P0BBZ3"/>
<evidence type="ECO:0000259" key="8">
    <source>
        <dbReference type="Pfam" id="PF02803"/>
    </source>
</evidence>
<evidence type="ECO:0000256" key="1">
    <source>
        <dbReference type="ARBA" id="ARBA00005189"/>
    </source>
</evidence>
<dbReference type="Gene3D" id="3.40.47.10">
    <property type="match status" value="2"/>
</dbReference>
<dbReference type="InterPro" id="IPR020610">
    <property type="entry name" value="Thiolase_AS"/>
</dbReference>